<accession>A0A9W9A1D5</accession>
<evidence type="ECO:0000313" key="3">
    <source>
        <dbReference type="Proteomes" id="UP001150266"/>
    </source>
</evidence>
<comment type="caution">
    <text evidence="2">The sequence shown here is derived from an EMBL/GenBank/DDBJ whole genome shotgun (WGS) entry which is preliminary data.</text>
</comment>
<sequence length="246" mass="27863">MVNTSSTELRPRIIRGRPVINDALHIEVSKIFESFPSFLVTHLPHKLSYPPNAMITSAKTSNKRCRCRFRETDPRWRPCPAHGRSDWPILTIGEPHTHIDDRRRVVRGGLVHYALMVSPLKFPRPQYLIIMLVISRTKITSSIITRSRRDPIPLSSCRPTPIPFCLAGKLVPSFPSSRTESLRLVSTSVENTKPGPHLTGFMIHAIQSLRKYLNVQRKETPTRVPRNRAQVSLQPPAGPGNHLNLS</sequence>
<name>A0A9W9A1D5_9AGAR</name>
<organism evidence="2 3">
    <name type="scientific">Lentinula aciculospora</name>
    <dbReference type="NCBI Taxonomy" id="153920"/>
    <lineage>
        <taxon>Eukaryota</taxon>
        <taxon>Fungi</taxon>
        <taxon>Dikarya</taxon>
        <taxon>Basidiomycota</taxon>
        <taxon>Agaricomycotina</taxon>
        <taxon>Agaricomycetes</taxon>
        <taxon>Agaricomycetidae</taxon>
        <taxon>Agaricales</taxon>
        <taxon>Marasmiineae</taxon>
        <taxon>Omphalotaceae</taxon>
        <taxon>Lentinula</taxon>
    </lineage>
</organism>
<gene>
    <name evidence="2" type="ORF">J3R30DRAFT_1038893</name>
</gene>
<dbReference type="Proteomes" id="UP001150266">
    <property type="component" value="Unassembled WGS sequence"/>
</dbReference>
<feature type="region of interest" description="Disordered" evidence="1">
    <location>
        <begin position="219"/>
        <end position="246"/>
    </location>
</feature>
<reference evidence="2" key="1">
    <citation type="submission" date="2022-08" db="EMBL/GenBank/DDBJ databases">
        <title>A Global Phylogenomic Analysis of the Shiitake Genus Lentinula.</title>
        <authorList>
            <consortium name="DOE Joint Genome Institute"/>
            <person name="Sierra-Patev S."/>
            <person name="Min B."/>
            <person name="Naranjo-Ortiz M."/>
            <person name="Looney B."/>
            <person name="Konkel Z."/>
            <person name="Slot J.C."/>
            <person name="Sakamoto Y."/>
            <person name="Steenwyk J.L."/>
            <person name="Rokas A."/>
            <person name="Carro J."/>
            <person name="Camarero S."/>
            <person name="Ferreira P."/>
            <person name="Molpeceres G."/>
            <person name="Ruiz-Duenas F.J."/>
            <person name="Serrano A."/>
            <person name="Henrissat B."/>
            <person name="Drula E."/>
            <person name="Hughes K.W."/>
            <person name="Mata J.L."/>
            <person name="Ishikawa N.K."/>
            <person name="Vargas-Isla R."/>
            <person name="Ushijima S."/>
            <person name="Smith C.A."/>
            <person name="Ahrendt S."/>
            <person name="Andreopoulos W."/>
            <person name="He G."/>
            <person name="Labutti K."/>
            <person name="Lipzen A."/>
            <person name="Ng V."/>
            <person name="Riley R."/>
            <person name="Sandor L."/>
            <person name="Barry K."/>
            <person name="Martinez A.T."/>
            <person name="Xiao Y."/>
            <person name="Gibbons J.G."/>
            <person name="Terashima K."/>
            <person name="Grigoriev I.V."/>
            <person name="Hibbett D.S."/>
        </authorList>
    </citation>
    <scope>NUCLEOTIDE SEQUENCE</scope>
    <source>
        <strain evidence="2">JLM2183</strain>
    </source>
</reference>
<evidence type="ECO:0000313" key="2">
    <source>
        <dbReference type="EMBL" id="KAJ4472116.1"/>
    </source>
</evidence>
<protein>
    <submittedName>
        <fullName evidence="2">Uncharacterized protein</fullName>
    </submittedName>
</protein>
<proteinExistence type="predicted"/>
<evidence type="ECO:0000256" key="1">
    <source>
        <dbReference type="SAM" id="MobiDB-lite"/>
    </source>
</evidence>
<dbReference type="EMBL" id="JAOTPV010000021">
    <property type="protein sequence ID" value="KAJ4472116.1"/>
    <property type="molecule type" value="Genomic_DNA"/>
</dbReference>
<dbReference type="AlphaFoldDB" id="A0A9W9A1D5"/>
<keyword evidence="3" id="KW-1185">Reference proteome</keyword>